<feature type="compositionally biased region" description="Polar residues" evidence="1">
    <location>
        <begin position="135"/>
        <end position="144"/>
    </location>
</feature>
<evidence type="ECO:0000313" key="3">
    <source>
        <dbReference type="Proteomes" id="UP000663831"/>
    </source>
</evidence>
<organism evidence="2 3">
    <name type="scientific">Rhizoctonia solani</name>
    <dbReference type="NCBI Taxonomy" id="456999"/>
    <lineage>
        <taxon>Eukaryota</taxon>
        <taxon>Fungi</taxon>
        <taxon>Dikarya</taxon>
        <taxon>Basidiomycota</taxon>
        <taxon>Agaricomycotina</taxon>
        <taxon>Agaricomycetes</taxon>
        <taxon>Cantharellales</taxon>
        <taxon>Ceratobasidiaceae</taxon>
        <taxon>Rhizoctonia</taxon>
    </lineage>
</organism>
<sequence>MSNEQGTLNVGSGNDERHGLGAPVFLVIEHNGRKVAIGRNPNYQETITSIKRNVYEFQTTPIEQVTILAFLKEVDDHVQITEEVWAKLLPRFLTIRVALGNVSRCYPTSSETWNKVGDESPPDIVTQRPVVWTPSSCAQTTGNEHGSYDDDKAPTKREVEKDQQQEVTLNSSGLLNFLVEQRRTQFTPRAHLPAAPAPLIGRWAPLVPLVRPAVVGRRAREAVVTSCRSPHLLSAHQPSC</sequence>
<feature type="region of interest" description="Disordered" evidence="1">
    <location>
        <begin position="135"/>
        <end position="154"/>
    </location>
</feature>
<dbReference type="Proteomes" id="UP000663831">
    <property type="component" value="Unassembled WGS sequence"/>
</dbReference>
<comment type="caution">
    <text evidence="2">The sequence shown here is derived from an EMBL/GenBank/DDBJ whole genome shotgun (WGS) entry which is preliminary data.</text>
</comment>
<protein>
    <submittedName>
        <fullName evidence="2">Uncharacterized protein</fullName>
    </submittedName>
</protein>
<name>A0A8H3CA46_9AGAM</name>
<reference evidence="2" key="1">
    <citation type="submission" date="2021-01" db="EMBL/GenBank/DDBJ databases">
        <authorList>
            <person name="Kaushik A."/>
        </authorList>
    </citation>
    <scope>NUCLEOTIDE SEQUENCE</scope>
    <source>
        <strain evidence="2">AG3-1AP</strain>
    </source>
</reference>
<dbReference type="AlphaFoldDB" id="A0A8H3CA46"/>
<evidence type="ECO:0000256" key="1">
    <source>
        <dbReference type="SAM" id="MobiDB-lite"/>
    </source>
</evidence>
<evidence type="ECO:0000313" key="2">
    <source>
        <dbReference type="EMBL" id="CAE6477862.1"/>
    </source>
</evidence>
<proteinExistence type="predicted"/>
<gene>
    <name evidence="2" type="ORF">RDB_LOCUS94814</name>
</gene>
<dbReference type="EMBL" id="CAJMWV010003183">
    <property type="protein sequence ID" value="CAE6477862.1"/>
    <property type="molecule type" value="Genomic_DNA"/>
</dbReference>
<accession>A0A8H3CA46</accession>